<sequence length="188" mass="21125">MMMDGYRDVLRRQIMWESVQWPGSEHLDLRADAEGVVADGVVLAAPEGDPIRLAYRVECDADWQTRFLSVQFHGDSRRTLVRDDAGNWSEDGRARPDLNGCTDIDIALTPFTNTLPIRRLGLAAGDAADLRIVYVQPAPEPLFSAADQRYTRLADDRYRYESGDFQSEIEVDRDGLVTAYPGLWAMAS</sequence>
<proteinExistence type="predicted"/>
<accession>A0ABW2DCK2</accession>
<organism evidence="1 2">
    <name type="scientific">Glycomyces mayteni</name>
    <dbReference type="NCBI Taxonomy" id="543887"/>
    <lineage>
        <taxon>Bacteria</taxon>
        <taxon>Bacillati</taxon>
        <taxon>Actinomycetota</taxon>
        <taxon>Actinomycetes</taxon>
        <taxon>Glycomycetales</taxon>
        <taxon>Glycomycetaceae</taxon>
        <taxon>Glycomyces</taxon>
    </lineage>
</organism>
<gene>
    <name evidence="1" type="ORF">ACFQS3_18910</name>
</gene>
<protein>
    <submittedName>
        <fullName evidence="1">Glycolipid-binding domain-containing protein</fullName>
    </submittedName>
</protein>
<keyword evidence="2" id="KW-1185">Reference proteome</keyword>
<reference evidence="2" key="1">
    <citation type="journal article" date="2019" name="Int. J. Syst. Evol. Microbiol.">
        <title>The Global Catalogue of Microorganisms (GCM) 10K type strain sequencing project: providing services to taxonomists for standard genome sequencing and annotation.</title>
        <authorList>
            <consortium name="The Broad Institute Genomics Platform"/>
            <consortium name="The Broad Institute Genome Sequencing Center for Infectious Disease"/>
            <person name="Wu L."/>
            <person name="Ma J."/>
        </authorList>
    </citation>
    <scope>NUCLEOTIDE SEQUENCE [LARGE SCALE GENOMIC DNA]</scope>
    <source>
        <strain evidence="2">KACC 12634</strain>
    </source>
</reference>
<dbReference type="Pfam" id="PF06475">
    <property type="entry name" value="Glycolipid_bind"/>
    <property type="match status" value="1"/>
</dbReference>
<dbReference type="InterPro" id="IPR009467">
    <property type="entry name" value="Glycolipid-bd_prot_put"/>
</dbReference>
<dbReference type="EMBL" id="JBHSYS010000004">
    <property type="protein sequence ID" value="MFC6959270.1"/>
    <property type="molecule type" value="Genomic_DNA"/>
</dbReference>
<dbReference type="RefSeq" id="WP_382345025.1">
    <property type="nucleotide sequence ID" value="NZ_JBHMBP010000001.1"/>
</dbReference>
<dbReference type="Proteomes" id="UP001596470">
    <property type="component" value="Unassembled WGS sequence"/>
</dbReference>
<evidence type="ECO:0000313" key="2">
    <source>
        <dbReference type="Proteomes" id="UP001596470"/>
    </source>
</evidence>
<evidence type="ECO:0000313" key="1">
    <source>
        <dbReference type="EMBL" id="MFC6959270.1"/>
    </source>
</evidence>
<comment type="caution">
    <text evidence="1">The sequence shown here is derived from an EMBL/GenBank/DDBJ whole genome shotgun (WGS) entry which is preliminary data.</text>
</comment>
<name>A0ABW2DCK2_9ACTN</name>
<dbReference type="SUPFAM" id="SSF159275">
    <property type="entry name" value="PA1994-like"/>
    <property type="match status" value="1"/>
</dbReference>